<evidence type="ECO:0000256" key="4">
    <source>
        <dbReference type="ARBA" id="ARBA00022801"/>
    </source>
</evidence>
<dbReference type="GO" id="GO:0034039">
    <property type="term" value="F:8-oxo-7,8-dihydroguanine DNA N-glycosylase activity"/>
    <property type="evidence" value="ECO:0007669"/>
    <property type="project" value="TreeGrafter"/>
</dbReference>
<keyword evidence="4" id="KW-0378">Hydrolase</keyword>
<name>A0A409WG69_PSICY</name>
<dbReference type="GO" id="GO:0140078">
    <property type="term" value="F:class I DNA-(apurinic or apyrimidinic site) endonuclease activity"/>
    <property type="evidence" value="ECO:0007669"/>
    <property type="project" value="UniProtKB-EC"/>
</dbReference>
<dbReference type="PANTHER" id="PTHR10242">
    <property type="entry name" value="8-OXOGUANINE DNA GLYCOSYLASE"/>
    <property type="match status" value="1"/>
</dbReference>
<dbReference type="GO" id="GO:0005634">
    <property type="term" value="C:nucleus"/>
    <property type="evidence" value="ECO:0007669"/>
    <property type="project" value="TreeGrafter"/>
</dbReference>
<protein>
    <recommendedName>
        <fullName evidence="2">DNA-(apurinic or apyrimidinic site) lyase</fullName>
        <ecNumber evidence="2">4.2.99.18</ecNumber>
    </recommendedName>
</protein>
<dbReference type="SUPFAM" id="SSF48150">
    <property type="entry name" value="DNA-glycosylase"/>
    <property type="match status" value="1"/>
</dbReference>
<dbReference type="Proteomes" id="UP000283269">
    <property type="component" value="Unassembled WGS sequence"/>
</dbReference>
<dbReference type="EC" id="4.2.99.18" evidence="2"/>
<dbReference type="InterPro" id="IPR023170">
    <property type="entry name" value="HhH_base_excis_C"/>
</dbReference>
<comment type="similarity">
    <text evidence="1">Belongs to the type-1 OGG1 family.</text>
</comment>
<dbReference type="AlphaFoldDB" id="A0A409WG69"/>
<evidence type="ECO:0000256" key="9">
    <source>
        <dbReference type="ARBA" id="ARBA00044632"/>
    </source>
</evidence>
<evidence type="ECO:0000256" key="6">
    <source>
        <dbReference type="ARBA" id="ARBA00023239"/>
    </source>
</evidence>
<dbReference type="GO" id="GO:0003684">
    <property type="term" value="F:damaged DNA binding"/>
    <property type="evidence" value="ECO:0007669"/>
    <property type="project" value="InterPro"/>
</dbReference>
<reference evidence="11 12" key="1">
    <citation type="journal article" date="2018" name="Evol. Lett.">
        <title>Horizontal gene cluster transfer increased hallucinogenic mushroom diversity.</title>
        <authorList>
            <person name="Reynolds H.T."/>
            <person name="Vijayakumar V."/>
            <person name="Gluck-Thaler E."/>
            <person name="Korotkin H.B."/>
            <person name="Matheny P.B."/>
            <person name="Slot J.C."/>
        </authorList>
    </citation>
    <scope>NUCLEOTIDE SEQUENCE [LARGE SCALE GENOMIC DNA]</scope>
    <source>
        <strain evidence="11 12">2631</strain>
    </source>
</reference>
<comment type="catalytic activity">
    <reaction evidence="9">
        <text>2'-deoxyribonucleotide-(2'-deoxyribose 5'-phosphate)-2'-deoxyribonucleotide-DNA = a 3'-end 2'-deoxyribonucleotide-(2,3-dehydro-2,3-deoxyribose 5'-phosphate)-DNA + a 5'-end 5'-phospho-2'-deoxyribonucleoside-DNA + H(+)</text>
        <dbReference type="Rhea" id="RHEA:66592"/>
        <dbReference type="Rhea" id="RHEA-COMP:13180"/>
        <dbReference type="Rhea" id="RHEA-COMP:16897"/>
        <dbReference type="Rhea" id="RHEA-COMP:17067"/>
        <dbReference type="ChEBI" id="CHEBI:15378"/>
        <dbReference type="ChEBI" id="CHEBI:136412"/>
        <dbReference type="ChEBI" id="CHEBI:157695"/>
        <dbReference type="ChEBI" id="CHEBI:167181"/>
        <dbReference type="EC" id="4.2.99.18"/>
    </reaction>
</comment>
<evidence type="ECO:0000256" key="5">
    <source>
        <dbReference type="ARBA" id="ARBA00023204"/>
    </source>
</evidence>
<dbReference type="EMBL" id="NHYD01003438">
    <property type="protein sequence ID" value="PPQ77524.1"/>
    <property type="molecule type" value="Genomic_DNA"/>
</dbReference>
<dbReference type="Gene3D" id="3.30.310.40">
    <property type="match status" value="1"/>
</dbReference>
<dbReference type="InterPro" id="IPR012904">
    <property type="entry name" value="OGG_N"/>
</dbReference>
<keyword evidence="12" id="KW-1185">Reference proteome</keyword>
<keyword evidence="7" id="KW-0511">Multifunctional enzyme</keyword>
<evidence type="ECO:0000256" key="8">
    <source>
        <dbReference type="ARBA" id="ARBA00023295"/>
    </source>
</evidence>
<dbReference type="SUPFAM" id="SSF55945">
    <property type="entry name" value="TATA-box binding protein-like"/>
    <property type="match status" value="1"/>
</dbReference>
<evidence type="ECO:0000256" key="7">
    <source>
        <dbReference type="ARBA" id="ARBA00023268"/>
    </source>
</evidence>
<evidence type="ECO:0000256" key="2">
    <source>
        <dbReference type="ARBA" id="ARBA00012720"/>
    </source>
</evidence>
<dbReference type="PANTHER" id="PTHR10242:SF2">
    <property type="entry name" value="N-GLYCOSYLASE_DNA LYASE"/>
    <property type="match status" value="1"/>
</dbReference>
<evidence type="ECO:0000256" key="3">
    <source>
        <dbReference type="ARBA" id="ARBA00022763"/>
    </source>
</evidence>
<dbReference type="InterPro" id="IPR003265">
    <property type="entry name" value="HhH-GPD_domain"/>
</dbReference>
<dbReference type="Gene3D" id="1.10.1670.10">
    <property type="entry name" value="Helix-hairpin-Helix base-excision DNA repair enzymes (C-terminal)"/>
    <property type="match status" value="1"/>
</dbReference>
<dbReference type="Pfam" id="PF07934">
    <property type="entry name" value="OGG_N"/>
    <property type="match status" value="1"/>
</dbReference>
<keyword evidence="5" id="KW-0234">DNA repair</keyword>
<organism evidence="11 12">
    <name type="scientific">Psilocybe cyanescens</name>
    <dbReference type="NCBI Taxonomy" id="93625"/>
    <lineage>
        <taxon>Eukaryota</taxon>
        <taxon>Fungi</taxon>
        <taxon>Dikarya</taxon>
        <taxon>Basidiomycota</taxon>
        <taxon>Agaricomycotina</taxon>
        <taxon>Agaricomycetes</taxon>
        <taxon>Agaricomycetidae</taxon>
        <taxon>Agaricales</taxon>
        <taxon>Agaricineae</taxon>
        <taxon>Strophariaceae</taxon>
        <taxon>Psilocybe</taxon>
    </lineage>
</organism>
<dbReference type="SMART" id="SM00478">
    <property type="entry name" value="ENDO3c"/>
    <property type="match status" value="1"/>
</dbReference>
<keyword evidence="3" id="KW-0227">DNA damage</keyword>
<proteinExistence type="inferred from homology"/>
<dbReference type="Gene3D" id="1.10.340.30">
    <property type="entry name" value="Hypothetical protein, domain 2"/>
    <property type="match status" value="1"/>
</dbReference>
<comment type="caution">
    <text evidence="11">The sequence shown here is derived from an EMBL/GenBank/DDBJ whole genome shotgun (WGS) entry which is preliminary data.</text>
</comment>
<evidence type="ECO:0000256" key="1">
    <source>
        <dbReference type="ARBA" id="ARBA00010679"/>
    </source>
</evidence>
<feature type="domain" description="HhH-GPD" evidence="10">
    <location>
        <begin position="149"/>
        <end position="338"/>
    </location>
</feature>
<keyword evidence="8" id="KW-0326">Glycosidase</keyword>
<sequence>MALSGFKTISLPLSQLSLPAVLKCGQSFLWTVLTPPLSETPANSSETPHTHTEYRMCLRDRVLCLRQSSDTLFYRSVFPKPPSSATDQLIRDTETLEWLKDYFQLDVDLVDLYKQWADKDKVFAKFQDRFEGIRILRQDPWENLISFICSSNNNISRITKMVQSLCKQYSPPLLSLEHPFSPTEMLTYYPFPSPSALADPSVGPQLRALGFGYRADYVQRTAKMLVDSHSSKLMTLGQPSEASEIWLRQLRMASTEEARQELLKFIGVGRKVADCVLLMSLDKKEVVPVDTHVHQIAIKHYGFKGSISGKTTMTLKLYEEMNLKFFSIWGDYAGWAHTVSPRLSSDLCDFLLTYYTIPGAFHSRPKILLVIWSSICSRTSSDSAHVQEKGQQK</sequence>
<evidence type="ECO:0000259" key="10">
    <source>
        <dbReference type="SMART" id="SM00478"/>
    </source>
</evidence>
<dbReference type="OrthoDB" id="238681at2759"/>
<accession>A0A409WG69</accession>
<dbReference type="CDD" id="cd00056">
    <property type="entry name" value="ENDO3c"/>
    <property type="match status" value="1"/>
</dbReference>
<dbReference type="InterPro" id="IPR011257">
    <property type="entry name" value="DNA_glycosylase"/>
</dbReference>
<dbReference type="InParanoid" id="A0A409WG69"/>
<dbReference type="InterPro" id="IPR052054">
    <property type="entry name" value="Oxidative_DNA_repair_enzyme"/>
</dbReference>
<gene>
    <name evidence="11" type="ORF">CVT25_011321</name>
</gene>
<dbReference type="Pfam" id="PF00730">
    <property type="entry name" value="HhH-GPD"/>
    <property type="match status" value="1"/>
</dbReference>
<evidence type="ECO:0000313" key="11">
    <source>
        <dbReference type="EMBL" id="PPQ77524.1"/>
    </source>
</evidence>
<evidence type="ECO:0000313" key="12">
    <source>
        <dbReference type="Proteomes" id="UP000283269"/>
    </source>
</evidence>
<dbReference type="GO" id="GO:0006289">
    <property type="term" value="P:nucleotide-excision repair"/>
    <property type="evidence" value="ECO:0007669"/>
    <property type="project" value="InterPro"/>
</dbReference>
<keyword evidence="6" id="KW-0456">Lyase</keyword>
<dbReference type="GO" id="GO:0006285">
    <property type="term" value="P:base-excision repair, AP site formation"/>
    <property type="evidence" value="ECO:0007669"/>
    <property type="project" value="TreeGrafter"/>
</dbReference>
<dbReference type="STRING" id="93625.A0A409WG69"/>